<evidence type="ECO:0000313" key="2">
    <source>
        <dbReference type="Proteomes" id="UP001642360"/>
    </source>
</evidence>
<proteinExistence type="predicted"/>
<gene>
    <name evidence="1" type="ORF">ILEXP_LOCUS2424</name>
</gene>
<protein>
    <submittedName>
        <fullName evidence="1">Uncharacterized protein</fullName>
    </submittedName>
</protein>
<keyword evidence="2" id="KW-1185">Reference proteome</keyword>
<dbReference type="Proteomes" id="UP001642360">
    <property type="component" value="Unassembled WGS sequence"/>
</dbReference>
<dbReference type="AlphaFoldDB" id="A0ABC8QRW4"/>
<comment type="caution">
    <text evidence="1">The sequence shown here is derived from an EMBL/GenBank/DDBJ whole genome shotgun (WGS) entry which is preliminary data.</text>
</comment>
<reference evidence="1 2" key="1">
    <citation type="submission" date="2024-02" db="EMBL/GenBank/DDBJ databases">
        <authorList>
            <person name="Vignale AGUSTIN F."/>
            <person name="Sosa J E."/>
            <person name="Modenutti C."/>
        </authorList>
    </citation>
    <scope>NUCLEOTIDE SEQUENCE [LARGE SCALE GENOMIC DNA]</scope>
</reference>
<evidence type="ECO:0000313" key="1">
    <source>
        <dbReference type="EMBL" id="CAK9135470.1"/>
    </source>
</evidence>
<name>A0ABC8QRW4_9AQUA</name>
<organism evidence="1 2">
    <name type="scientific">Ilex paraguariensis</name>
    <name type="common">yerba mate</name>
    <dbReference type="NCBI Taxonomy" id="185542"/>
    <lineage>
        <taxon>Eukaryota</taxon>
        <taxon>Viridiplantae</taxon>
        <taxon>Streptophyta</taxon>
        <taxon>Embryophyta</taxon>
        <taxon>Tracheophyta</taxon>
        <taxon>Spermatophyta</taxon>
        <taxon>Magnoliopsida</taxon>
        <taxon>eudicotyledons</taxon>
        <taxon>Gunneridae</taxon>
        <taxon>Pentapetalae</taxon>
        <taxon>asterids</taxon>
        <taxon>campanulids</taxon>
        <taxon>Aquifoliales</taxon>
        <taxon>Aquifoliaceae</taxon>
        <taxon>Ilex</taxon>
    </lineage>
</organism>
<accession>A0ABC8QRW4</accession>
<sequence>MDPKTLNQVDIDYLRLYEQAWDIWQPSTSCSTSDKWIPPTAVSLKIISIMGMWKRVVVGTETLTVKIIASREVVNFARVQGL</sequence>
<dbReference type="EMBL" id="CAUOFW020000714">
    <property type="protein sequence ID" value="CAK9135470.1"/>
    <property type="molecule type" value="Genomic_DNA"/>
</dbReference>